<keyword evidence="1" id="KW-0472">Membrane</keyword>
<protein>
    <submittedName>
        <fullName evidence="3">GGDEF domain-containing protein</fullName>
    </submittedName>
</protein>
<organism evidence="3 4">
    <name type="scientific">Siminovitchia terrae</name>
    <name type="common">Bacillus terrae</name>
    <dbReference type="NCBI Taxonomy" id="1914933"/>
    <lineage>
        <taxon>Bacteria</taxon>
        <taxon>Bacillati</taxon>
        <taxon>Bacillota</taxon>
        <taxon>Bacilli</taxon>
        <taxon>Bacillales</taxon>
        <taxon>Bacillaceae</taxon>
        <taxon>Siminovitchia</taxon>
    </lineage>
</organism>
<evidence type="ECO:0000313" key="4">
    <source>
        <dbReference type="Proteomes" id="UP000287296"/>
    </source>
</evidence>
<dbReference type="SMART" id="SM00267">
    <property type="entry name" value="GGDEF"/>
    <property type="match status" value="1"/>
</dbReference>
<dbReference type="InterPro" id="IPR052163">
    <property type="entry name" value="DGC-Regulatory_Protein"/>
</dbReference>
<dbReference type="AlphaFoldDB" id="A0A429X5Z4"/>
<dbReference type="Proteomes" id="UP000287296">
    <property type="component" value="Unassembled WGS sequence"/>
</dbReference>
<dbReference type="PANTHER" id="PTHR46663:SF2">
    <property type="entry name" value="GGDEF DOMAIN-CONTAINING PROTEIN"/>
    <property type="match status" value="1"/>
</dbReference>
<comment type="caution">
    <text evidence="3">The sequence shown here is derived from an EMBL/GenBank/DDBJ whole genome shotgun (WGS) entry which is preliminary data.</text>
</comment>
<dbReference type="Pfam" id="PF00990">
    <property type="entry name" value="GGDEF"/>
    <property type="match status" value="1"/>
</dbReference>
<sequence length="494" mass="57042">MNKNFRLQLTLIMIAFSIFISLVVALINQEKIRNKLFQEHELKLSMIEDNILSSLHSIDKAYMLFDKDMAEMMEDYSEELISLYKKNPDFEQWDFKRLNEKYKMDVYILNNQNVVTFSSVHDDIGLDFGACCVNFSKLLDQRRNEGKFSHDGMDISLNSGEIKKFSYIPTPDKKYIIELGVSLEDGEIFKHFNFLEVEKELEERFSMVESIKVYNSGGFILGSSKKEEEDLRNSLDKWETFRKALKTGKVKETEQEIDGKKITYHYVPYKAEEQRGYSTSRVVEIAYNKDELNKALNQSRKEFLIQFSVIFIAAIVISWIIARRVARPMYLAFHDLLTGLNNRAAFEELVKEHLDKKKGNLALMMIDLDNFKMVNDSLGHTEGDHILKAAAHEILISAGKDNHAARLGGDEFVVIFPDIGEEELKKSASMLIKRMQRLFRDISEKNQIDVSISVGIAMASGEDDVDSLYNKADRALYESKKKGKNQFNIYQMSS</sequence>
<dbReference type="OrthoDB" id="9759607at2"/>
<name>A0A429X5Z4_SIMTE</name>
<feature type="transmembrane region" description="Helical" evidence="1">
    <location>
        <begin position="303"/>
        <end position="322"/>
    </location>
</feature>
<keyword evidence="1" id="KW-0812">Transmembrane</keyword>
<dbReference type="PANTHER" id="PTHR46663">
    <property type="entry name" value="DIGUANYLATE CYCLASE DGCT-RELATED"/>
    <property type="match status" value="1"/>
</dbReference>
<evidence type="ECO:0000259" key="2">
    <source>
        <dbReference type="PROSITE" id="PS50887"/>
    </source>
</evidence>
<dbReference type="SUPFAM" id="SSF55073">
    <property type="entry name" value="Nucleotide cyclase"/>
    <property type="match status" value="1"/>
</dbReference>
<feature type="domain" description="GGDEF" evidence="2">
    <location>
        <begin position="359"/>
        <end position="492"/>
    </location>
</feature>
<evidence type="ECO:0000313" key="3">
    <source>
        <dbReference type="EMBL" id="RST58792.1"/>
    </source>
</evidence>
<dbReference type="PROSITE" id="PS50887">
    <property type="entry name" value="GGDEF"/>
    <property type="match status" value="1"/>
</dbReference>
<keyword evidence="1" id="KW-1133">Transmembrane helix</keyword>
<dbReference type="NCBIfam" id="TIGR00254">
    <property type="entry name" value="GGDEF"/>
    <property type="match status" value="1"/>
</dbReference>
<accession>A0A429X5Z4</accession>
<dbReference type="InterPro" id="IPR043128">
    <property type="entry name" value="Rev_trsase/Diguanyl_cyclase"/>
</dbReference>
<dbReference type="InterPro" id="IPR029787">
    <property type="entry name" value="Nucleotide_cyclase"/>
</dbReference>
<proteinExistence type="predicted"/>
<dbReference type="EMBL" id="QYTW02000016">
    <property type="protein sequence ID" value="RST58792.1"/>
    <property type="molecule type" value="Genomic_DNA"/>
</dbReference>
<gene>
    <name evidence="3" type="ORF">D5F11_015265</name>
</gene>
<dbReference type="InterPro" id="IPR000160">
    <property type="entry name" value="GGDEF_dom"/>
</dbReference>
<dbReference type="RefSeq" id="WP_120117047.1">
    <property type="nucleotide sequence ID" value="NZ_DAMDJW010000014.1"/>
</dbReference>
<evidence type="ECO:0000256" key="1">
    <source>
        <dbReference type="SAM" id="Phobius"/>
    </source>
</evidence>
<dbReference type="Gene3D" id="3.30.70.270">
    <property type="match status" value="1"/>
</dbReference>
<dbReference type="CDD" id="cd01949">
    <property type="entry name" value="GGDEF"/>
    <property type="match status" value="1"/>
</dbReference>
<reference evidence="3 4" key="1">
    <citation type="submission" date="2018-12" db="EMBL/GenBank/DDBJ databases">
        <authorList>
            <person name="Sun L."/>
            <person name="Chen Z."/>
        </authorList>
    </citation>
    <scope>NUCLEOTIDE SEQUENCE [LARGE SCALE GENOMIC DNA]</scope>
    <source>
        <strain evidence="3 4">LMG 29736</strain>
    </source>
</reference>